<dbReference type="Proteomes" id="UP000748756">
    <property type="component" value="Unassembled WGS sequence"/>
</dbReference>
<gene>
    <name evidence="2" type="ORF">BG015_000109</name>
</gene>
<organism evidence="2 3">
    <name type="scientific">Linnemannia schmuckeri</name>
    <dbReference type="NCBI Taxonomy" id="64567"/>
    <lineage>
        <taxon>Eukaryota</taxon>
        <taxon>Fungi</taxon>
        <taxon>Fungi incertae sedis</taxon>
        <taxon>Mucoromycota</taxon>
        <taxon>Mortierellomycotina</taxon>
        <taxon>Mortierellomycetes</taxon>
        <taxon>Mortierellales</taxon>
        <taxon>Mortierellaceae</taxon>
        <taxon>Linnemannia</taxon>
    </lineage>
</organism>
<accession>A0A9P5VE66</accession>
<keyword evidence="3" id="KW-1185">Reference proteome</keyword>
<feature type="chain" id="PRO_5040199928" evidence="1">
    <location>
        <begin position="19"/>
        <end position="646"/>
    </location>
</feature>
<keyword evidence="1" id="KW-0732">Signal</keyword>
<evidence type="ECO:0000256" key="1">
    <source>
        <dbReference type="SAM" id="SignalP"/>
    </source>
</evidence>
<proteinExistence type="predicted"/>
<comment type="caution">
    <text evidence="2">The sequence shown here is derived from an EMBL/GenBank/DDBJ whole genome shotgun (WGS) entry which is preliminary data.</text>
</comment>
<feature type="signal peptide" evidence="1">
    <location>
        <begin position="1"/>
        <end position="18"/>
    </location>
</feature>
<name>A0A9P5VE66_9FUNG</name>
<reference evidence="2" key="1">
    <citation type="journal article" date="2020" name="Fungal Divers.">
        <title>Resolving the Mortierellaceae phylogeny through synthesis of multi-gene phylogenetics and phylogenomics.</title>
        <authorList>
            <person name="Vandepol N."/>
            <person name="Liber J."/>
            <person name="Desiro A."/>
            <person name="Na H."/>
            <person name="Kennedy M."/>
            <person name="Barry K."/>
            <person name="Grigoriev I.V."/>
            <person name="Miller A.N."/>
            <person name="O'Donnell K."/>
            <person name="Stajich J.E."/>
            <person name="Bonito G."/>
        </authorList>
    </citation>
    <scope>NUCLEOTIDE SEQUENCE</scope>
    <source>
        <strain evidence="2">NRRL 6426</strain>
    </source>
</reference>
<sequence>MRLLTIGCACLLVHGAFSNLDPRDPVADVLAGSLEYSWTGSDGNDTQFRPQAQQHQQPHQQQIWMEQMAPLEALELEFERAGGRWRRFKISSAKTNNDSPANCEKPSFVAEDTWESILEEIDRVLQANNLLLTILLPLSKVLTEPLEVEDKSEMPRLMRLLEMGLFAFHHVADAIPEHNRPELDTVLLRTTMLQRQLVDLFKCQDRTFTPEIAAKAVSHRSCVAAGIFYESYFEQLRRVMENVGSGFGENQLIQEAFSKLKFQSEGVYLTQQGAREAVDAVEREDSVDELTDLVALMRLTLASGDALQACQVSLQKNVLKTQARAGLVSDLEQVIYGLLAMGGRRQDPTSSLKGGGRGGSKEGIVARCYRAFTEAADIVDSILSIPVAREGDDAPAGSVFLHRLLTRDVDRIREWIQKVWKSIDQQSNGSNSGSSGNSEWRQMEMVVALLVKNLKDVELSEKAGSVVHEFLNPARKLEGKIRELDACILSVDRQHGPAAPEVEAGEDDRKDGFVAKGAQLPCGFLAERGRETMALAMGGATLAKLTGSSKEMEAALEKVARAVGVWDEEHESVVKKVVVGEWEMKTTAIVGTTAALDGLERAYENQVIGDELDVELTELVPLVVAQIRAVQACVNVQLATSPFSFS</sequence>
<protein>
    <submittedName>
        <fullName evidence="2">Uncharacterized protein</fullName>
    </submittedName>
</protein>
<evidence type="ECO:0000313" key="2">
    <source>
        <dbReference type="EMBL" id="KAF9154727.1"/>
    </source>
</evidence>
<dbReference type="EMBL" id="JAAAUQ010000101">
    <property type="protein sequence ID" value="KAF9154727.1"/>
    <property type="molecule type" value="Genomic_DNA"/>
</dbReference>
<evidence type="ECO:0000313" key="3">
    <source>
        <dbReference type="Proteomes" id="UP000748756"/>
    </source>
</evidence>
<dbReference type="OrthoDB" id="2419035at2759"/>
<dbReference type="AlphaFoldDB" id="A0A9P5VE66"/>